<reference evidence="2 3" key="1">
    <citation type="submission" date="2016-06" db="EMBL/GenBank/DDBJ databases">
        <title>Domibacillus iocasae genome sequencing.</title>
        <authorList>
            <person name="Verma A."/>
            <person name="Pal Y."/>
            <person name="Ojha A.K."/>
            <person name="Krishnamurthi S."/>
        </authorList>
    </citation>
    <scope>NUCLEOTIDE SEQUENCE [LARGE SCALE GENOMIC DNA]</scope>
    <source>
        <strain evidence="2 3">DSM 29979</strain>
    </source>
</reference>
<proteinExistence type="predicted"/>
<keyword evidence="1" id="KW-0175">Coiled coil</keyword>
<dbReference type="STRING" id="1714016.BA724_04345"/>
<comment type="caution">
    <text evidence="2">The sequence shown here is derived from an EMBL/GenBank/DDBJ whole genome shotgun (WGS) entry which is preliminary data.</text>
</comment>
<evidence type="ECO:0000313" key="2">
    <source>
        <dbReference type="EMBL" id="OES45245.1"/>
    </source>
</evidence>
<dbReference type="AlphaFoldDB" id="A0A1E7DQG7"/>
<evidence type="ECO:0000313" key="3">
    <source>
        <dbReference type="Proteomes" id="UP000095658"/>
    </source>
</evidence>
<accession>A0A1E7DQG7</accession>
<dbReference type="EMBL" id="MAMP01000020">
    <property type="protein sequence ID" value="OES45245.1"/>
    <property type="molecule type" value="Genomic_DNA"/>
</dbReference>
<name>A0A1E7DQG7_9BACI</name>
<organism evidence="2 3">
    <name type="scientific">Domibacillus iocasae</name>
    <dbReference type="NCBI Taxonomy" id="1714016"/>
    <lineage>
        <taxon>Bacteria</taxon>
        <taxon>Bacillati</taxon>
        <taxon>Bacillota</taxon>
        <taxon>Bacilli</taxon>
        <taxon>Bacillales</taxon>
        <taxon>Bacillaceae</taxon>
        <taxon>Domibacillus</taxon>
    </lineage>
</organism>
<keyword evidence="3" id="KW-1185">Reference proteome</keyword>
<dbReference type="RefSeq" id="WP_069938126.1">
    <property type="nucleotide sequence ID" value="NZ_MAMP01000020.1"/>
</dbReference>
<gene>
    <name evidence="2" type="ORF">BA724_04345</name>
</gene>
<evidence type="ECO:0000256" key="1">
    <source>
        <dbReference type="SAM" id="Coils"/>
    </source>
</evidence>
<feature type="coiled-coil region" evidence="1">
    <location>
        <begin position="2"/>
        <end position="29"/>
    </location>
</feature>
<protein>
    <submittedName>
        <fullName evidence="2">Uncharacterized protein</fullName>
    </submittedName>
</protein>
<sequence length="164" mass="19066">MNIGKIREIEDLKEEFSQLQSQNNQLYQAKVEPALIKKRSELLDAFSRFFEDEGFDIEKLPNKVVARYKSTTFQVALEGNIAKIYNGNEQFTDVFIEVQGHNRSDSYTLPVDKLDQEITKLKRSIETEKRVTSHFNNPIVTYTARRIGRKMDSAEEVIKKLFAN</sequence>
<dbReference type="Proteomes" id="UP000095658">
    <property type="component" value="Unassembled WGS sequence"/>
</dbReference>